<gene>
    <name evidence="1" type="ORF">T190423A01A_40146</name>
</gene>
<evidence type="ECO:0008006" key="3">
    <source>
        <dbReference type="Google" id="ProtNLM"/>
    </source>
</evidence>
<evidence type="ECO:0000313" key="1">
    <source>
        <dbReference type="EMBL" id="CAL2103553.1"/>
    </source>
</evidence>
<dbReference type="Proteomes" id="UP001497527">
    <property type="component" value="Unassembled WGS sequence"/>
</dbReference>
<dbReference type="EMBL" id="CAXJIO010000013">
    <property type="protein sequence ID" value="CAL2103553.1"/>
    <property type="molecule type" value="Genomic_DNA"/>
</dbReference>
<protein>
    <recommendedName>
        <fullName evidence="3">ATP-binding protein</fullName>
    </recommendedName>
</protein>
<dbReference type="SUPFAM" id="SSF52540">
    <property type="entry name" value="P-loop containing nucleoside triphosphate hydrolases"/>
    <property type="match status" value="1"/>
</dbReference>
<proteinExistence type="predicted"/>
<organism evidence="1 2">
    <name type="scientific">Tenacibaculum polynesiense</name>
    <dbReference type="NCBI Taxonomy" id="3137857"/>
    <lineage>
        <taxon>Bacteria</taxon>
        <taxon>Pseudomonadati</taxon>
        <taxon>Bacteroidota</taxon>
        <taxon>Flavobacteriia</taxon>
        <taxon>Flavobacteriales</taxon>
        <taxon>Flavobacteriaceae</taxon>
        <taxon>Tenacibaculum</taxon>
    </lineage>
</organism>
<sequence>MLDINHYSKLNLKYNPFSYLNDQELLAVTEERMNLKDLALKITTSSSCFVEFYGKKGRGKSTLLQSLYSNYLPNATFVKLKKKKPEYVQVVPGILIIDSFQLLSIQNKLQLFKNQHKLIIGSHYSHKIPYFSRRKLYEKVNFNKLEIDINLIKKIVQQRIQLACLDSDKESIKIKDEYLKRLLATYGNNLRAIQTCLYDFFLNPNKELYELY</sequence>
<reference evidence="1 2" key="1">
    <citation type="submission" date="2024-05" db="EMBL/GenBank/DDBJ databases">
        <authorList>
            <person name="Duchaud E."/>
        </authorList>
    </citation>
    <scope>NUCLEOTIDE SEQUENCE [LARGE SCALE GENOMIC DNA]</scope>
    <source>
        <strain evidence="1">Ena-SAMPLE-TAB-13-05-2024-13:56:06:370-140308</strain>
    </source>
</reference>
<name>A0ABM9PD63_9FLAO</name>
<dbReference type="InterPro" id="IPR027417">
    <property type="entry name" value="P-loop_NTPase"/>
</dbReference>
<comment type="caution">
    <text evidence="1">The sequence shown here is derived from an EMBL/GenBank/DDBJ whole genome shotgun (WGS) entry which is preliminary data.</text>
</comment>
<accession>A0ABM9PD63</accession>
<dbReference type="RefSeq" id="WP_348717756.1">
    <property type="nucleotide sequence ID" value="NZ_CAXJIO010000013.1"/>
</dbReference>
<evidence type="ECO:0000313" key="2">
    <source>
        <dbReference type="Proteomes" id="UP001497527"/>
    </source>
</evidence>
<keyword evidence="2" id="KW-1185">Reference proteome</keyword>